<evidence type="ECO:0000313" key="1">
    <source>
        <dbReference type="EMBL" id="MCI8283519.1"/>
    </source>
</evidence>
<gene>
    <name evidence="1" type="ORF">FEF30_03005</name>
</gene>
<comment type="caution">
    <text evidence="1">The sequence shown here is derived from an EMBL/GenBank/DDBJ whole genome shotgun (WGS) entry which is preliminary data.</text>
</comment>
<proteinExistence type="predicted"/>
<name>A0ABD4SXV5_MESHO</name>
<dbReference type="RefSeq" id="WP_243216250.1">
    <property type="nucleotide sequence ID" value="NZ_VBRV01000005.1"/>
</dbReference>
<dbReference type="InterPro" id="IPR021222">
    <property type="entry name" value="DUF2714"/>
</dbReference>
<dbReference type="Pfam" id="PF10896">
    <property type="entry name" value="DUF2714"/>
    <property type="match status" value="1"/>
</dbReference>
<dbReference type="AlphaFoldDB" id="A0ABD4SXV5"/>
<dbReference type="Proteomes" id="UP001203104">
    <property type="component" value="Unassembled WGS sequence"/>
</dbReference>
<dbReference type="EMBL" id="VBRW01000006">
    <property type="protein sequence ID" value="MCI8283519.1"/>
    <property type="molecule type" value="Genomic_DNA"/>
</dbReference>
<protein>
    <submittedName>
        <fullName evidence="1">DUF2714 domain-containing protein</fullName>
    </submittedName>
</protein>
<sequence length="186" mass="21214">MKFFGSSAKKEANSNTIDTKTEFRDYYDLINHPNFVSFDALFNLTLLVSSQKANSVIREKYHQKVLAAYKATTELVFKNFVISWQRSSRFGSKGLVPIVTLKESSNVMASNFFTDSNDQRFSSVLANLNILAWDFIANKNRFVEVVEGCIIFFDPQTRTLKVIFSEVSLVSSLENIQNQQNKPKKA</sequence>
<accession>A0ABD4SXV5</accession>
<reference evidence="1 2" key="1">
    <citation type="submission" date="2019-05" db="EMBL/GenBank/DDBJ databases">
        <title>Genome sequencing and assembly of Mycoplasma hyopneumoniae strains UFV01 and UFV02.</title>
        <authorList>
            <person name="De Souza L.F."/>
            <person name="Gonzaga N.F."/>
            <person name="Santos M.R."/>
            <person name="Deeney A.S."/>
            <person name="Vidigal P.M.P."/>
            <person name="Moreira M.A.S."/>
            <person name="Fietto J.R.L."/>
            <person name="Bressan G.C."/>
            <person name="Rycroft A.N."/>
            <person name="Silva Junior A."/>
        </authorList>
    </citation>
    <scope>NUCLEOTIDE SEQUENCE [LARGE SCALE GENOMIC DNA]</scope>
    <source>
        <strain evidence="1 2">UFV01</strain>
    </source>
</reference>
<organism evidence="1 2">
    <name type="scientific">Mesomycoplasma hyopneumoniae</name>
    <name type="common">Mycoplasma hyopneumoniae</name>
    <dbReference type="NCBI Taxonomy" id="2099"/>
    <lineage>
        <taxon>Bacteria</taxon>
        <taxon>Bacillati</taxon>
        <taxon>Mycoplasmatota</taxon>
        <taxon>Mycoplasmoidales</taxon>
        <taxon>Metamycoplasmataceae</taxon>
        <taxon>Mesomycoplasma</taxon>
    </lineage>
</organism>
<evidence type="ECO:0000313" key="2">
    <source>
        <dbReference type="Proteomes" id="UP001203104"/>
    </source>
</evidence>